<organism evidence="1 2">
    <name type="scientific">Chamaesiphon minutus (strain ATCC 27169 / PCC 6605)</name>
    <dbReference type="NCBI Taxonomy" id="1173020"/>
    <lineage>
        <taxon>Bacteria</taxon>
        <taxon>Bacillati</taxon>
        <taxon>Cyanobacteriota</taxon>
        <taxon>Cyanophyceae</taxon>
        <taxon>Gomontiellales</taxon>
        <taxon>Chamaesiphonaceae</taxon>
        <taxon>Chamaesiphon</taxon>
    </lineage>
</organism>
<evidence type="ECO:0000313" key="1">
    <source>
        <dbReference type="EMBL" id="AFY92893.1"/>
    </source>
</evidence>
<dbReference type="AlphaFoldDB" id="K9UE32"/>
<proteinExistence type="predicted"/>
<reference evidence="1 2" key="1">
    <citation type="submission" date="2012-05" db="EMBL/GenBank/DDBJ databases">
        <title>Finished chromosome of genome of Chamaesiphon sp. PCC 6605.</title>
        <authorList>
            <consortium name="US DOE Joint Genome Institute"/>
            <person name="Gugger M."/>
            <person name="Coursin T."/>
            <person name="Rippka R."/>
            <person name="Tandeau De Marsac N."/>
            <person name="Huntemann M."/>
            <person name="Wei C.-L."/>
            <person name="Han J."/>
            <person name="Detter J.C."/>
            <person name="Han C."/>
            <person name="Tapia R."/>
            <person name="Chen A."/>
            <person name="Kyrpides N."/>
            <person name="Mavromatis K."/>
            <person name="Markowitz V."/>
            <person name="Szeto E."/>
            <person name="Ivanova N."/>
            <person name="Pagani I."/>
            <person name="Pati A."/>
            <person name="Goodwin L."/>
            <person name="Nordberg H.P."/>
            <person name="Cantor M.N."/>
            <person name="Hua S.X."/>
            <person name="Woyke T."/>
            <person name="Kerfeld C.A."/>
        </authorList>
    </citation>
    <scope>NUCLEOTIDE SEQUENCE [LARGE SCALE GENOMIC DNA]</scope>
    <source>
        <strain evidence="2">ATCC 27169 / PCC 6605</strain>
    </source>
</reference>
<dbReference type="KEGG" id="cmp:Cha6605_1772"/>
<gene>
    <name evidence="1" type="ORF">Cha6605_1772</name>
</gene>
<evidence type="ECO:0000313" key="2">
    <source>
        <dbReference type="Proteomes" id="UP000010366"/>
    </source>
</evidence>
<name>K9UE32_CHAP6</name>
<keyword evidence="2" id="KW-1185">Reference proteome</keyword>
<dbReference type="EMBL" id="CP003600">
    <property type="protein sequence ID" value="AFY92893.1"/>
    <property type="molecule type" value="Genomic_DNA"/>
</dbReference>
<sequence>MSLETTNLDRSNAAKNRIDQADRAILPLLTSETTLLERRKMMREQSGATDNSLKKWEKSGIQITTMKARF</sequence>
<protein>
    <submittedName>
        <fullName evidence="1">Uncharacterized protein</fullName>
    </submittedName>
</protein>
<dbReference type="RefSeq" id="WP_015159064.1">
    <property type="nucleotide sequence ID" value="NC_019697.1"/>
</dbReference>
<dbReference type="Proteomes" id="UP000010366">
    <property type="component" value="Chromosome"/>
</dbReference>
<dbReference type="HOGENOM" id="CLU_2750381_0_0_3"/>
<accession>K9UE32</accession>